<dbReference type="Proteomes" id="UP000274756">
    <property type="component" value="Unassembled WGS sequence"/>
</dbReference>
<dbReference type="EMBL" id="UYYG01000010">
    <property type="protein sequence ID" value="VDN50953.1"/>
    <property type="molecule type" value="Genomic_DNA"/>
</dbReference>
<gene>
    <name evidence="2" type="ORF">DME_LOCUS926</name>
</gene>
<sequence>MIGGSEDQKIVCNIYIILEKNCFSSYPNSPVSKACSTFDSLTASSTSPLMQLSSPIADTIATAAAVNGTTPQSQQQQWRPVLQNGAYHQQQVVYTQEQLQQQMPMIGQVNAMKRKANPRVSTAMHEYPNKMMPTQFISFQHSTSYQQSTCSPQFVAPSSSVMPPSPISQYNGYDGGPVGQWLKQTPQPQSQSQFTRMELRHSVQARRSIPSPNQASIVMSPTDLAVPRFCGNIARSPLTSMPQISKHSFPQQQQMSQQQLHHQEQQRQQSSSQPPPSLSLSSMPTANTPENVSFNPHFPNQAFNYSSAVSFDDFDMYPPYELFDFKLVKGSRWNITQTKLINLQFDIENEATVQVVKQLLS</sequence>
<dbReference type="Proteomes" id="UP000038040">
    <property type="component" value="Unplaced"/>
</dbReference>
<evidence type="ECO:0000313" key="5">
    <source>
        <dbReference type="WBParaSite" id="DME_0000598701-mRNA-1"/>
    </source>
</evidence>
<name>A0A0N4UF03_DRAME</name>
<feature type="compositionally biased region" description="Low complexity" evidence="1">
    <location>
        <begin position="184"/>
        <end position="195"/>
    </location>
</feature>
<protein>
    <submittedName>
        <fullName evidence="2 5">Uncharacterized protein</fullName>
    </submittedName>
</protein>
<evidence type="ECO:0000313" key="4">
    <source>
        <dbReference type="Proteomes" id="UP000274756"/>
    </source>
</evidence>
<proteinExistence type="predicted"/>
<feature type="compositionally biased region" description="Polar residues" evidence="1">
    <location>
        <begin position="283"/>
        <end position="294"/>
    </location>
</feature>
<feature type="region of interest" description="Disordered" evidence="1">
    <location>
        <begin position="184"/>
        <end position="216"/>
    </location>
</feature>
<dbReference type="WBParaSite" id="DME_0000598701-mRNA-1">
    <property type="protein sequence ID" value="DME_0000598701-mRNA-1"/>
    <property type="gene ID" value="DME_0000598701"/>
</dbReference>
<reference evidence="5" key="1">
    <citation type="submission" date="2016-04" db="UniProtKB">
        <authorList>
            <consortium name="WormBaseParasite"/>
        </authorList>
    </citation>
    <scope>IDENTIFICATION</scope>
</reference>
<reference evidence="2 4" key="2">
    <citation type="submission" date="2018-11" db="EMBL/GenBank/DDBJ databases">
        <authorList>
            <consortium name="Pathogen Informatics"/>
        </authorList>
    </citation>
    <scope>NUCLEOTIDE SEQUENCE [LARGE SCALE GENOMIC DNA]</scope>
</reference>
<accession>A0A0N4UF03</accession>
<evidence type="ECO:0000313" key="2">
    <source>
        <dbReference type="EMBL" id="VDN50953.1"/>
    </source>
</evidence>
<keyword evidence="4" id="KW-1185">Reference proteome</keyword>
<evidence type="ECO:0000256" key="1">
    <source>
        <dbReference type="SAM" id="MobiDB-lite"/>
    </source>
</evidence>
<feature type="region of interest" description="Disordered" evidence="1">
    <location>
        <begin position="240"/>
        <end position="294"/>
    </location>
</feature>
<feature type="compositionally biased region" description="Low complexity" evidence="1">
    <location>
        <begin position="247"/>
        <end position="282"/>
    </location>
</feature>
<dbReference type="AlphaFoldDB" id="A0A0N4UF03"/>
<evidence type="ECO:0000313" key="3">
    <source>
        <dbReference type="Proteomes" id="UP000038040"/>
    </source>
</evidence>
<organism evidence="3 5">
    <name type="scientific">Dracunculus medinensis</name>
    <name type="common">Guinea worm</name>
    <dbReference type="NCBI Taxonomy" id="318479"/>
    <lineage>
        <taxon>Eukaryota</taxon>
        <taxon>Metazoa</taxon>
        <taxon>Ecdysozoa</taxon>
        <taxon>Nematoda</taxon>
        <taxon>Chromadorea</taxon>
        <taxon>Rhabditida</taxon>
        <taxon>Spirurina</taxon>
        <taxon>Dracunculoidea</taxon>
        <taxon>Dracunculidae</taxon>
        <taxon>Dracunculus</taxon>
    </lineage>
</organism>